<dbReference type="SUPFAM" id="SSF47336">
    <property type="entry name" value="ACP-like"/>
    <property type="match status" value="1"/>
</dbReference>
<comment type="caution">
    <text evidence="4">The sequence shown here is derived from an EMBL/GenBank/DDBJ whole genome shotgun (WGS) entry which is preliminary data.</text>
</comment>
<evidence type="ECO:0000256" key="1">
    <source>
        <dbReference type="ARBA" id="ARBA00022450"/>
    </source>
</evidence>
<dbReference type="InterPro" id="IPR036736">
    <property type="entry name" value="ACP-like_sf"/>
</dbReference>
<evidence type="ECO:0000313" key="5">
    <source>
        <dbReference type="Proteomes" id="UP000237839"/>
    </source>
</evidence>
<dbReference type="OrthoDB" id="9804551at2"/>
<accession>A0A2S9H1Q3</accession>
<dbReference type="Pfam" id="PF00550">
    <property type="entry name" value="PP-binding"/>
    <property type="match status" value="1"/>
</dbReference>
<dbReference type="InterPro" id="IPR006162">
    <property type="entry name" value="Ppantetheine_attach_site"/>
</dbReference>
<dbReference type="Proteomes" id="UP000237839">
    <property type="component" value="Unassembled WGS sequence"/>
</dbReference>
<evidence type="ECO:0000259" key="3">
    <source>
        <dbReference type="PROSITE" id="PS50075"/>
    </source>
</evidence>
<dbReference type="PROSITE" id="PS00012">
    <property type="entry name" value="PHOSPHOPANTETHEINE"/>
    <property type="match status" value="1"/>
</dbReference>
<dbReference type="PROSITE" id="PS50075">
    <property type="entry name" value="CARRIER"/>
    <property type="match status" value="1"/>
</dbReference>
<evidence type="ECO:0000313" key="4">
    <source>
        <dbReference type="EMBL" id="PRC93873.1"/>
    </source>
</evidence>
<reference evidence="4 5" key="1">
    <citation type="submission" date="2018-02" db="EMBL/GenBank/DDBJ databases">
        <title>Solimicrobium silvestre gen. nov., sp. nov., isolated from alpine forest soil.</title>
        <authorList>
            <person name="Margesin R."/>
            <person name="Albuquerque L."/>
            <person name="Zhang D.-C."/>
            <person name="Froufe H.J.C."/>
            <person name="Severino R."/>
            <person name="Roxo I."/>
            <person name="Egas C."/>
            <person name="Da Costa M.S."/>
        </authorList>
    </citation>
    <scope>NUCLEOTIDE SEQUENCE [LARGE SCALE GENOMIC DNA]</scope>
    <source>
        <strain evidence="4 5">S20-91</strain>
    </source>
</reference>
<protein>
    <submittedName>
        <fullName evidence="4">Acyl carrier protein</fullName>
    </submittedName>
</protein>
<dbReference type="Gene3D" id="1.10.1200.10">
    <property type="entry name" value="ACP-like"/>
    <property type="match status" value="1"/>
</dbReference>
<organism evidence="4 5">
    <name type="scientific">Solimicrobium silvestre</name>
    <dbReference type="NCBI Taxonomy" id="2099400"/>
    <lineage>
        <taxon>Bacteria</taxon>
        <taxon>Pseudomonadati</taxon>
        <taxon>Pseudomonadota</taxon>
        <taxon>Betaproteobacteria</taxon>
        <taxon>Burkholderiales</taxon>
        <taxon>Oxalobacteraceae</taxon>
        <taxon>Solimicrobium</taxon>
    </lineage>
</organism>
<keyword evidence="2" id="KW-0597">Phosphoprotein</keyword>
<sequence>MKNSLYTSQNTGAGILVTDLRDQVRRYLAEYFMTDDMPGDEELLVEDLGADSLDLLQVAHNLNDMFDINIDTESLPDMLMVGSACDLVERLRYGD</sequence>
<keyword evidence="5" id="KW-1185">Reference proteome</keyword>
<keyword evidence="1" id="KW-0596">Phosphopantetheine</keyword>
<dbReference type="RefSeq" id="WP_105531152.1">
    <property type="nucleotide sequence ID" value="NZ_PUGF01000005.1"/>
</dbReference>
<dbReference type="InterPro" id="IPR009081">
    <property type="entry name" value="PP-bd_ACP"/>
</dbReference>
<name>A0A2S9H1Q3_9BURK</name>
<dbReference type="AlphaFoldDB" id="A0A2S9H1Q3"/>
<proteinExistence type="predicted"/>
<dbReference type="EMBL" id="PUGF01000005">
    <property type="protein sequence ID" value="PRC93873.1"/>
    <property type="molecule type" value="Genomic_DNA"/>
</dbReference>
<gene>
    <name evidence="4" type="ORF">S2091_1482</name>
</gene>
<evidence type="ECO:0000256" key="2">
    <source>
        <dbReference type="ARBA" id="ARBA00022553"/>
    </source>
</evidence>
<feature type="domain" description="Carrier" evidence="3">
    <location>
        <begin position="15"/>
        <end position="92"/>
    </location>
</feature>